<feature type="compositionally biased region" description="Basic and acidic residues" evidence="1">
    <location>
        <begin position="103"/>
        <end position="112"/>
    </location>
</feature>
<name>G0NWN0_CAEBE</name>
<dbReference type="AlphaFoldDB" id="G0NWN0"/>
<sequence>MMQRGTETVWDQRNRGNKERGSWLVAGANTPKPTENEKEGTRGGVNSTEWKEWGGLTGNPQPGTHHHHTAFDQPQHHTMTICVRDAAAAQRSTEQTDRPVSGRSEDNPDRRGHCSRTA</sequence>
<reference evidence="3" key="1">
    <citation type="submission" date="2011-07" db="EMBL/GenBank/DDBJ databases">
        <authorList>
            <consortium name="Caenorhabditis brenneri Sequencing and Analysis Consortium"/>
            <person name="Wilson R.K."/>
        </authorList>
    </citation>
    <scope>NUCLEOTIDE SEQUENCE [LARGE SCALE GENOMIC DNA]</scope>
    <source>
        <strain evidence="3">PB2801</strain>
    </source>
</reference>
<feature type="compositionally biased region" description="Basic and acidic residues" evidence="1">
    <location>
        <begin position="10"/>
        <end position="21"/>
    </location>
</feature>
<evidence type="ECO:0000313" key="2">
    <source>
        <dbReference type="EMBL" id="EGT38829.1"/>
    </source>
</evidence>
<keyword evidence="3" id="KW-1185">Reference proteome</keyword>
<proteinExistence type="predicted"/>
<dbReference type="InParanoid" id="G0NWN0"/>
<dbReference type="HOGENOM" id="CLU_2075210_0_0_1"/>
<evidence type="ECO:0000256" key="1">
    <source>
        <dbReference type="SAM" id="MobiDB-lite"/>
    </source>
</evidence>
<organism evidence="3">
    <name type="scientific">Caenorhabditis brenneri</name>
    <name type="common">Nematode worm</name>
    <dbReference type="NCBI Taxonomy" id="135651"/>
    <lineage>
        <taxon>Eukaryota</taxon>
        <taxon>Metazoa</taxon>
        <taxon>Ecdysozoa</taxon>
        <taxon>Nematoda</taxon>
        <taxon>Chromadorea</taxon>
        <taxon>Rhabditida</taxon>
        <taxon>Rhabditina</taxon>
        <taxon>Rhabditomorpha</taxon>
        <taxon>Rhabditoidea</taxon>
        <taxon>Rhabditidae</taxon>
        <taxon>Peloderinae</taxon>
        <taxon>Caenorhabditis</taxon>
    </lineage>
</organism>
<protein>
    <submittedName>
        <fullName evidence="2">Uncharacterized protein</fullName>
    </submittedName>
</protein>
<feature type="region of interest" description="Disordered" evidence="1">
    <location>
        <begin position="1"/>
        <end position="118"/>
    </location>
</feature>
<dbReference type="EMBL" id="GL379965">
    <property type="protein sequence ID" value="EGT38829.1"/>
    <property type="molecule type" value="Genomic_DNA"/>
</dbReference>
<dbReference type="Proteomes" id="UP000008068">
    <property type="component" value="Unassembled WGS sequence"/>
</dbReference>
<gene>
    <name evidence="2" type="ORF">CAEBREN_10365</name>
</gene>
<evidence type="ECO:0000313" key="3">
    <source>
        <dbReference type="Proteomes" id="UP000008068"/>
    </source>
</evidence>
<accession>G0NWN0</accession>